<dbReference type="PRINTS" id="PR01916">
    <property type="entry name" value="NEUROTROPHN6"/>
</dbReference>
<dbReference type="GO" id="GO:0030425">
    <property type="term" value="C:dendrite"/>
    <property type="evidence" value="ECO:0007669"/>
    <property type="project" value="TreeGrafter"/>
</dbReference>
<dbReference type="GO" id="GO:0043524">
    <property type="term" value="P:negative regulation of neuron apoptotic process"/>
    <property type="evidence" value="ECO:0007669"/>
    <property type="project" value="TreeGrafter"/>
</dbReference>
<reference evidence="9 10" key="1">
    <citation type="submission" date="2019-06" db="EMBL/GenBank/DDBJ databases">
        <title>Draft genomes of female and male turbot (Scophthalmus maximus).</title>
        <authorList>
            <person name="Xu H."/>
            <person name="Xu X.-W."/>
            <person name="Shao C."/>
            <person name="Chen S."/>
        </authorList>
    </citation>
    <scope>NUCLEOTIDE SEQUENCE [LARGE SCALE GENOMIC DNA]</scope>
    <source>
        <strain evidence="9">Ysfricsl-2016a</strain>
        <tissue evidence="9">Blood</tissue>
    </source>
</reference>
<feature type="compositionally biased region" description="Basic residues" evidence="6">
    <location>
        <begin position="220"/>
        <end position="233"/>
    </location>
</feature>
<dbReference type="InterPro" id="IPR002072">
    <property type="entry name" value="Nerve_growth_factor-rel"/>
</dbReference>
<evidence type="ECO:0000256" key="5">
    <source>
        <dbReference type="ARBA" id="ARBA00023157"/>
    </source>
</evidence>
<dbReference type="Gene3D" id="2.10.90.10">
    <property type="entry name" value="Cystine-knot cytokines"/>
    <property type="match status" value="1"/>
</dbReference>
<keyword evidence="4" id="KW-0339">Growth factor</keyword>
<accession>A0A6A4SWI2</accession>
<proteinExistence type="inferred from homology"/>
<feature type="compositionally biased region" description="Low complexity" evidence="6">
    <location>
        <begin position="187"/>
        <end position="206"/>
    </location>
</feature>
<dbReference type="GO" id="GO:0038180">
    <property type="term" value="P:nerve growth factor signaling pathway"/>
    <property type="evidence" value="ECO:0007669"/>
    <property type="project" value="TreeGrafter"/>
</dbReference>
<evidence type="ECO:0000256" key="2">
    <source>
        <dbReference type="ARBA" id="ARBA00010783"/>
    </source>
</evidence>
<sequence>MPGIDTSQRHGAVGPLPRRVLPRSFITLIMLSFFIIIPPSLTSLKVCPLVCPCEFDPVYPLVYPLPDTGVDVECKHLGNVRACLRPAVFDSRKHYYGLSLRVSMPVDPAKSCGTVIPQDTNQITHASIKVQAMERKPPAQRPVCMRSCAGRVPMRSSPLVLLLLIGVQAVLNMGGGLAQSAGAANHRAGQQTAANQRAGQQQRAAGDQLSEHHSSQEHHRTSHHRTKRHHRAASHSQDRSSVAIHSSSPDPSLPVVDPKLFSKRRYRSSPRVVFSEVPPSHDALEGEGYDIEGVRGVRVRRRAGSHTMHRGEYSVCDSINTWVGNLTRATDIAGNEVTVLPNVTINNVVKKQFFYETTCRYPTHRGSGNANGGRPGVRGGKQGPKSGNSGCLGIDSRHWNSYCTNTHIFVSALTTFKERTAWRFIRINAACVCVLSRKSWAGRLGH</sequence>
<evidence type="ECO:0000313" key="10">
    <source>
        <dbReference type="Proteomes" id="UP000438429"/>
    </source>
</evidence>
<dbReference type="GO" id="GO:0008083">
    <property type="term" value="F:growth factor activity"/>
    <property type="evidence" value="ECO:0007669"/>
    <property type="project" value="UniProtKB-KW"/>
</dbReference>
<dbReference type="InterPro" id="IPR020408">
    <property type="entry name" value="Nerve_growth_factor-like"/>
</dbReference>
<feature type="compositionally biased region" description="Gly residues" evidence="6">
    <location>
        <begin position="369"/>
        <end position="382"/>
    </location>
</feature>
<evidence type="ECO:0000256" key="1">
    <source>
        <dbReference type="ARBA" id="ARBA00004613"/>
    </source>
</evidence>
<feature type="domain" description="Nerve growth factor-related" evidence="8">
    <location>
        <begin position="308"/>
        <end position="434"/>
    </location>
</feature>
<dbReference type="GO" id="GO:0005615">
    <property type="term" value="C:extracellular space"/>
    <property type="evidence" value="ECO:0007669"/>
    <property type="project" value="TreeGrafter"/>
</dbReference>
<keyword evidence="7" id="KW-0472">Membrane</keyword>
<feature type="region of interest" description="Disordered" evidence="6">
    <location>
        <begin position="187"/>
        <end position="257"/>
    </location>
</feature>
<feature type="compositionally biased region" description="Low complexity" evidence="6">
    <location>
        <begin position="246"/>
        <end position="257"/>
    </location>
</feature>
<evidence type="ECO:0000313" key="9">
    <source>
        <dbReference type="EMBL" id="KAF0036230.1"/>
    </source>
</evidence>
<evidence type="ECO:0000256" key="6">
    <source>
        <dbReference type="SAM" id="MobiDB-lite"/>
    </source>
</evidence>
<evidence type="ECO:0000256" key="4">
    <source>
        <dbReference type="ARBA" id="ARBA00023030"/>
    </source>
</evidence>
<organism evidence="9 10">
    <name type="scientific">Scophthalmus maximus</name>
    <name type="common">Turbot</name>
    <name type="synonym">Psetta maxima</name>
    <dbReference type="NCBI Taxonomy" id="52904"/>
    <lineage>
        <taxon>Eukaryota</taxon>
        <taxon>Metazoa</taxon>
        <taxon>Chordata</taxon>
        <taxon>Craniata</taxon>
        <taxon>Vertebrata</taxon>
        <taxon>Euteleostomi</taxon>
        <taxon>Actinopterygii</taxon>
        <taxon>Neopterygii</taxon>
        <taxon>Teleostei</taxon>
        <taxon>Neoteleostei</taxon>
        <taxon>Acanthomorphata</taxon>
        <taxon>Carangaria</taxon>
        <taxon>Pleuronectiformes</taxon>
        <taxon>Pleuronectoidei</taxon>
        <taxon>Scophthalmidae</taxon>
        <taxon>Scophthalmus</taxon>
    </lineage>
</organism>
<gene>
    <name evidence="9" type="ORF">F2P81_011542</name>
</gene>
<dbReference type="AlphaFoldDB" id="A0A6A4SWI2"/>
<dbReference type="Pfam" id="PF00243">
    <property type="entry name" value="NGF"/>
    <property type="match status" value="1"/>
</dbReference>
<evidence type="ECO:0000259" key="8">
    <source>
        <dbReference type="SMART" id="SM00140"/>
    </source>
</evidence>
<dbReference type="SUPFAM" id="SSF57501">
    <property type="entry name" value="Cystine-knot cytokines"/>
    <property type="match status" value="1"/>
</dbReference>
<dbReference type="GO" id="GO:0030424">
    <property type="term" value="C:axon"/>
    <property type="evidence" value="ECO:0007669"/>
    <property type="project" value="TreeGrafter"/>
</dbReference>
<dbReference type="InterPro" id="IPR029034">
    <property type="entry name" value="Cystine-knot_cytokine"/>
</dbReference>
<dbReference type="SMART" id="SM00140">
    <property type="entry name" value="NGF"/>
    <property type="match status" value="1"/>
</dbReference>
<keyword evidence="7" id="KW-0812">Transmembrane</keyword>
<comment type="subcellular location">
    <subcellularLocation>
        <location evidence="1">Secreted</location>
    </subcellularLocation>
</comment>
<dbReference type="GO" id="GO:0005163">
    <property type="term" value="F:nerve growth factor receptor binding"/>
    <property type="evidence" value="ECO:0007669"/>
    <property type="project" value="TreeGrafter"/>
</dbReference>
<dbReference type="InterPro" id="IPR020431">
    <property type="entry name" value="Neurotrophin-6"/>
</dbReference>
<dbReference type="Proteomes" id="UP000438429">
    <property type="component" value="Unassembled WGS sequence"/>
</dbReference>
<dbReference type="GO" id="GO:0021675">
    <property type="term" value="P:nerve development"/>
    <property type="evidence" value="ECO:0007669"/>
    <property type="project" value="TreeGrafter"/>
</dbReference>
<dbReference type="PANTHER" id="PTHR11589:SF10">
    <property type="entry name" value="BETA-NERVE GROWTH FACTOR"/>
    <property type="match status" value="1"/>
</dbReference>
<dbReference type="PANTHER" id="PTHR11589">
    <property type="entry name" value="NERVE GROWTH FACTOR NGF -RELATED"/>
    <property type="match status" value="1"/>
</dbReference>
<dbReference type="EMBL" id="VEVO01000010">
    <property type="protein sequence ID" value="KAF0036230.1"/>
    <property type="molecule type" value="Genomic_DNA"/>
</dbReference>
<dbReference type="InterPro" id="IPR019846">
    <property type="entry name" value="Nerve_growth_factor_CS"/>
</dbReference>
<feature type="transmembrane region" description="Helical" evidence="7">
    <location>
        <begin position="20"/>
        <end position="41"/>
    </location>
</feature>
<name>A0A6A4SWI2_SCOMX</name>
<keyword evidence="5" id="KW-1015">Disulfide bond</keyword>
<comment type="similarity">
    <text evidence="2">Belongs to the NGF-beta family.</text>
</comment>
<feature type="region of interest" description="Disordered" evidence="6">
    <location>
        <begin position="365"/>
        <end position="389"/>
    </location>
</feature>
<evidence type="ECO:0000256" key="7">
    <source>
        <dbReference type="SAM" id="Phobius"/>
    </source>
</evidence>
<dbReference type="GO" id="GO:0050804">
    <property type="term" value="P:modulation of chemical synaptic transmission"/>
    <property type="evidence" value="ECO:0007669"/>
    <property type="project" value="TreeGrafter"/>
</dbReference>
<dbReference type="GO" id="GO:0007169">
    <property type="term" value="P:cell surface receptor protein tyrosine kinase signaling pathway"/>
    <property type="evidence" value="ECO:0007669"/>
    <property type="project" value="TreeGrafter"/>
</dbReference>
<dbReference type="PROSITE" id="PS50270">
    <property type="entry name" value="NGF_2"/>
    <property type="match status" value="1"/>
</dbReference>
<keyword evidence="7" id="KW-1133">Transmembrane helix</keyword>
<comment type="caution">
    <text evidence="9">The sequence shown here is derived from an EMBL/GenBank/DDBJ whole genome shotgun (WGS) entry which is preliminary data.</text>
</comment>
<protein>
    <recommendedName>
        <fullName evidence="8">Nerve growth factor-related domain-containing protein</fullName>
    </recommendedName>
</protein>
<feature type="compositionally biased region" description="Basic and acidic residues" evidence="6">
    <location>
        <begin position="209"/>
        <end position="219"/>
    </location>
</feature>
<keyword evidence="3" id="KW-0964">Secreted</keyword>
<dbReference type="GO" id="GO:0048812">
    <property type="term" value="P:neuron projection morphogenesis"/>
    <property type="evidence" value="ECO:0007669"/>
    <property type="project" value="TreeGrafter"/>
</dbReference>
<dbReference type="GO" id="GO:0008021">
    <property type="term" value="C:synaptic vesicle"/>
    <property type="evidence" value="ECO:0007669"/>
    <property type="project" value="TreeGrafter"/>
</dbReference>
<evidence type="ECO:0000256" key="3">
    <source>
        <dbReference type="ARBA" id="ARBA00022525"/>
    </source>
</evidence>
<dbReference type="PRINTS" id="PR00268">
    <property type="entry name" value="NGF"/>
</dbReference>
<dbReference type="PROSITE" id="PS00248">
    <property type="entry name" value="NGF_1"/>
    <property type="match status" value="1"/>
</dbReference>